<dbReference type="EMBL" id="BMOS01000001">
    <property type="protein sequence ID" value="GGN49543.1"/>
    <property type="molecule type" value="Genomic_DNA"/>
</dbReference>
<feature type="domain" description="Tyr recombinase" evidence="2">
    <location>
        <begin position="1"/>
        <end position="70"/>
    </location>
</feature>
<reference evidence="3" key="1">
    <citation type="journal article" date="2014" name="Int. J. Syst. Evol. Microbiol.">
        <title>Complete genome sequence of Corynebacterium casei LMG S-19264T (=DSM 44701T), isolated from a smear-ripened cheese.</title>
        <authorList>
            <consortium name="US DOE Joint Genome Institute (JGI-PGF)"/>
            <person name="Walter F."/>
            <person name="Albersmeier A."/>
            <person name="Kalinowski J."/>
            <person name="Ruckert C."/>
        </authorList>
    </citation>
    <scope>NUCLEOTIDE SEQUENCE</scope>
    <source>
        <strain evidence="3">JCM 17251</strain>
    </source>
</reference>
<dbReference type="GO" id="GO:0003677">
    <property type="term" value="F:DNA binding"/>
    <property type="evidence" value="ECO:0007669"/>
    <property type="project" value="InterPro"/>
</dbReference>
<name>A0A917XRA4_9BACI</name>
<evidence type="ECO:0000313" key="4">
    <source>
        <dbReference type="Proteomes" id="UP000624041"/>
    </source>
</evidence>
<dbReference type="Pfam" id="PF00589">
    <property type="entry name" value="Phage_integrase"/>
    <property type="match status" value="1"/>
</dbReference>
<dbReference type="SUPFAM" id="SSF56349">
    <property type="entry name" value="DNA breaking-rejoining enzymes"/>
    <property type="match status" value="1"/>
</dbReference>
<dbReference type="GO" id="GO:0015074">
    <property type="term" value="P:DNA integration"/>
    <property type="evidence" value="ECO:0007669"/>
    <property type="project" value="InterPro"/>
</dbReference>
<evidence type="ECO:0000259" key="2">
    <source>
        <dbReference type="PROSITE" id="PS51898"/>
    </source>
</evidence>
<dbReference type="AlphaFoldDB" id="A0A917XRA4"/>
<gene>
    <name evidence="3" type="ORF">GCM10007971_02210</name>
</gene>
<accession>A0A917XRA4</accession>
<organism evidence="3 4">
    <name type="scientific">Oceanobacillus indicireducens</name>
    <dbReference type="NCBI Taxonomy" id="1004261"/>
    <lineage>
        <taxon>Bacteria</taxon>
        <taxon>Bacillati</taxon>
        <taxon>Bacillota</taxon>
        <taxon>Bacilli</taxon>
        <taxon>Bacillales</taxon>
        <taxon>Bacillaceae</taxon>
        <taxon>Oceanobacillus</taxon>
    </lineage>
</organism>
<evidence type="ECO:0000313" key="3">
    <source>
        <dbReference type="EMBL" id="GGN49543.1"/>
    </source>
</evidence>
<dbReference type="PROSITE" id="PS51898">
    <property type="entry name" value="TYR_RECOMBINASE"/>
    <property type="match status" value="1"/>
</dbReference>
<dbReference type="Proteomes" id="UP000624041">
    <property type="component" value="Unassembled WGS sequence"/>
</dbReference>
<reference evidence="3" key="2">
    <citation type="submission" date="2020-09" db="EMBL/GenBank/DDBJ databases">
        <authorList>
            <person name="Sun Q."/>
            <person name="Ohkuma M."/>
        </authorList>
    </citation>
    <scope>NUCLEOTIDE SEQUENCE</scope>
    <source>
        <strain evidence="3">JCM 17251</strain>
    </source>
</reference>
<dbReference type="GO" id="GO:0006310">
    <property type="term" value="P:DNA recombination"/>
    <property type="evidence" value="ECO:0007669"/>
    <property type="project" value="UniProtKB-KW"/>
</dbReference>
<keyword evidence="1" id="KW-0233">DNA recombination</keyword>
<dbReference type="InterPro" id="IPR013762">
    <property type="entry name" value="Integrase-like_cat_sf"/>
</dbReference>
<dbReference type="InterPro" id="IPR002104">
    <property type="entry name" value="Integrase_catalytic"/>
</dbReference>
<sequence>MTINNTLSKVIENTGIKRITAHGLRHTHATILLNNRVSIATVAKRLGNTAEEINRMYDHSDEDADQQAVHTFSSVVNS</sequence>
<keyword evidence="4" id="KW-1185">Reference proteome</keyword>
<proteinExistence type="predicted"/>
<evidence type="ECO:0000256" key="1">
    <source>
        <dbReference type="ARBA" id="ARBA00023172"/>
    </source>
</evidence>
<protein>
    <recommendedName>
        <fullName evidence="2">Tyr recombinase domain-containing protein</fullName>
    </recommendedName>
</protein>
<dbReference type="Gene3D" id="1.10.443.10">
    <property type="entry name" value="Intergrase catalytic core"/>
    <property type="match status" value="1"/>
</dbReference>
<dbReference type="InterPro" id="IPR011010">
    <property type="entry name" value="DNA_brk_join_enz"/>
</dbReference>
<comment type="caution">
    <text evidence="3">The sequence shown here is derived from an EMBL/GenBank/DDBJ whole genome shotgun (WGS) entry which is preliminary data.</text>
</comment>